<keyword evidence="5 8" id="KW-0812">Transmembrane</keyword>
<feature type="transmembrane region" description="Helical" evidence="8">
    <location>
        <begin position="30"/>
        <end position="54"/>
    </location>
</feature>
<evidence type="ECO:0000256" key="1">
    <source>
        <dbReference type="ARBA" id="ARBA00004651"/>
    </source>
</evidence>
<feature type="transmembrane region" description="Helical" evidence="8">
    <location>
        <begin position="66"/>
        <end position="85"/>
    </location>
</feature>
<feature type="transmembrane region" description="Helical" evidence="8">
    <location>
        <begin position="144"/>
        <end position="164"/>
    </location>
</feature>
<dbReference type="EMBL" id="JAPEVI010000001">
    <property type="protein sequence ID" value="MCX2721171.1"/>
    <property type="molecule type" value="Genomic_DNA"/>
</dbReference>
<feature type="transmembrane region" description="Helical" evidence="8">
    <location>
        <begin position="267"/>
        <end position="284"/>
    </location>
</feature>
<keyword evidence="4" id="KW-0997">Cell inner membrane</keyword>
<evidence type="ECO:0000256" key="6">
    <source>
        <dbReference type="ARBA" id="ARBA00022989"/>
    </source>
</evidence>
<dbReference type="CDD" id="cd06579">
    <property type="entry name" value="TM_PBP1_transp_AraH_like"/>
    <property type="match status" value="1"/>
</dbReference>
<keyword evidence="7 8" id="KW-0472">Membrane</keyword>
<comment type="subcellular location">
    <subcellularLocation>
        <location evidence="1">Cell membrane</location>
        <topology evidence="1">Multi-pass membrane protein</topology>
    </subcellularLocation>
</comment>
<evidence type="ECO:0000256" key="8">
    <source>
        <dbReference type="SAM" id="Phobius"/>
    </source>
</evidence>
<evidence type="ECO:0000256" key="7">
    <source>
        <dbReference type="ARBA" id="ARBA00023136"/>
    </source>
</evidence>
<evidence type="ECO:0000313" key="9">
    <source>
        <dbReference type="EMBL" id="MCX2721171.1"/>
    </source>
</evidence>
<feature type="transmembrane region" description="Helical" evidence="8">
    <location>
        <begin position="314"/>
        <end position="331"/>
    </location>
</feature>
<reference evidence="9 10" key="1">
    <citation type="journal article" date="2016" name="Int. J. Syst. Evol. Microbiol.">
        <title>Labrenzia salina sp. nov., isolated from the rhizosphere of the halophyte Arthrocnemum macrostachyum.</title>
        <authorList>
            <person name="Camacho M."/>
            <person name="Redondo-Gomez S."/>
            <person name="Rodriguez-Llorente I."/>
            <person name="Rohde M."/>
            <person name="Sproer C."/>
            <person name="Schumann P."/>
            <person name="Klenk H.P."/>
            <person name="Montero-Calasanz M.D.C."/>
        </authorList>
    </citation>
    <scope>NUCLEOTIDE SEQUENCE [LARGE SCALE GENOMIC DNA]</scope>
    <source>
        <strain evidence="9 10">DSM 29163</strain>
    </source>
</reference>
<feature type="transmembrane region" description="Helical" evidence="8">
    <location>
        <begin position="115"/>
        <end position="138"/>
    </location>
</feature>
<dbReference type="Proteomes" id="UP001300261">
    <property type="component" value="Unassembled WGS sequence"/>
</dbReference>
<dbReference type="PANTHER" id="PTHR32196:SF21">
    <property type="entry name" value="ABC TRANSPORTER PERMEASE PROTEIN YPHD-RELATED"/>
    <property type="match status" value="1"/>
</dbReference>
<evidence type="ECO:0000256" key="5">
    <source>
        <dbReference type="ARBA" id="ARBA00022692"/>
    </source>
</evidence>
<keyword evidence="6 8" id="KW-1133">Transmembrane helix</keyword>
<dbReference type="InterPro" id="IPR001851">
    <property type="entry name" value="ABC_transp_permease"/>
</dbReference>
<comment type="caution">
    <text evidence="9">The sequence shown here is derived from an EMBL/GenBank/DDBJ whole genome shotgun (WGS) entry which is preliminary data.</text>
</comment>
<organism evidence="9 10">
    <name type="scientific">Roseibium salinum</name>
    <dbReference type="NCBI Taxonomy" id="1604349"/>
    <lineage>
        <taxon>Bacteria</taxon>
        <taxon>Pseudomonadati</taxon>
        <taxon>Pseudomonadota</taxon>
        <taxon>Alphaproteobacteria</taxon>
        <taxon>Hyphomicrobiales</taxon>
        <taxon>Stappiaceae</taxon>
        <taxon>Roseibium</taxon>
    </lineage>
</organism>
<protein>
    <submittedName>
        <fullName evidence="9">ABC transporter permease</fullName>
    </submittedName>
</protein>
<evidence type="ECO:0000256" key="3">
    <source>
        <dbReference type="ARBA" id="ARBA00022475"/>
    </source>
</evidence>
<name>A0ABT3QW84_9HYPH</name>
<keyword evidence="2" id="KW-0813">Transport</keyword>
<evidence type="ECO:0000313" key="10">
    <source>
        <dbReference type="Proteomes" id="UP001300261"/>
    </source>
</evidence>
<feature type="transmembrane region" description="Helical" evidence="8">
    <location>
        <begin position="234"/>
        <end position="255"/>
    </location>
</feature>
<gene>
    <name evidence="9" type="ORF">ON753_01935</name>
</gene>
<dbReference type="Pfam" id="PF02653">
    <property type="entry name" value="BPD_transp_2"/>
    <property type="match status" value="1"/>
</dbReference>
<feature type="transmembrane region" description="Helical" evidence="8">
    <location>
        <begin position="91"/>
        <end position="108"/>
    </location>
</feature>
<evidence type="ECO:0000256" key="4">
    <source>
        <dbReference type="ARBA" id="ARBA00022519"/>
    </source>
</evidence>
<feature type="transmembrane region" description="Helical" evidence="8">
    <location>
        <begin position="184"/>
        <end position="204"/>
    </location>
</feature>
<sequence length="351" mass="36193">MTDSTERVREAKAGRIAALDTRSGARSVSLALALLGFGPLLILIALIAGASLLTPNFLKLGNISNIMAQTSVIAIVAIGQHLVILTRGIDLSVGANLALATVVGGLVFRVTDSTVLVMGAMLLSAVTVGAFNGIGYVYGRLPHAFIITLATLSICRGLALQFSVNHTTMRGMPDGIVALGSSEILGLPGSFFVVLGVAVLVLVMTKGMVWGRWIYAVGGKPESAVQMGIPVRPVLVSTYVLAGLCAGIGAIVLSARTQASSPLYGNLLELDTIAAVIIGGASFLGGRGHLGHALIGAVMIGVLRNALNLMNVNVFFQMIAIGAIILLAVEADVLRGHLEARTRALQATGAR</sequence>
<dbReference type="PANTHER" id="PTHR32196">
    <property type="entry name" value="ABC TRANSPORTER PERMEASE PROTEIN YPHD-RELATED-RELATED"/>
    <property type="match status" value="1"/>
</dbReference>
<keyword evidence="3" id="KW-1003">Cell membrane</keyword>
<evidence type="ECO:0000256" key="2">
    <source>
        <dbReference type="ARBA" id="ARBA00022448"/>
    </source>
</evidence>
<accession>A0ABT3QW84</accession>
<proteinExistence type="predicted"/>
<keyword evidence="10" id="KW-1185">Reference proteome</keyword>